<gene>
    <name evidence="1" type="ORF">F4820DRAFT_212128</name>
</gene>
<proteinExistence type="predicted"/>
<organism evidence="1 2">
    <name type="scientific">Hypoxylon rubiginosum</name>
    <dbReference type="NCBI Taxonomy" id="110542"/>
    <lineage>
        <taxon>Eukaryota</taxon>
        <taxon>Fungi</taxon>
        <taxon>Dikarya</taxon>
        <taxon>Ascomycota</taxon>
        <taxon>Pezizomycotina</taxon>
        <taxon>Sordariomycetes</taxon>
        <taxon>Xylariomycetidae</taxon>
        <taxon>Xylariales</taxon>
        <taxon>Hypoxylaceae</taxon>
        <taxon>Hypoxylon</taxon>
    </lineage>
</organism>
<dbReference type="EMBL" id="MU393705">
    <property type="protein sequence ID" value="KAI4858659.1"/>
    <property type="molecule type" value="Genomic_DNA"/>
</dbReference>
<name>A0ACB9YI78_9PEZI</name>
<reference evidence="1 2" key="1">
    <citation type="journal article" date="2022" name="New Phytol.">
        <title>Ecological generalism drives hyperdiversity of secondary metabolite gene clusters in xylarialean endophytes.</title>
        <authorList>
            <person name="Franco M.E.E."/>
            <person name="Wisecaver J.H."/>
            <person name="Arnold A.E."/>
            <person name="Ju Y.M."/>
            <person name="Slot J.C."/>
            <person name="Ahrendt S."/>
            <person name="Moore L.P."/>
            <person name="Eastman K.E."/>
            <person name="Scott K."/>
            <person name="Konkel Z."/>
            <person name="Mondo S.J."/>
            <person name="Kuo A."/>
            <person name="Hayes R.D."/>
            <person name="Haridas S."/>
            <person name="Andreopoulos B."/>
            <person name="Riley R."/>
            <person name="LaButti K."/>
            <person name="Pangilinan J."/>
            <person name="Lipzen A."/>
            <person name="Amirebrahimi M."/>
            <person name="Yan J."/>
            <person name="Adam C."/>
            <person name="Keymanesh K."/>
            <person name="Ng V."/>
            <person name="Louie K."/>
            <person name="Northen T."/>
            <person name="Drula E."/>
            <person name="Henrissat B."/>
            <person name="Hsieh H.M."/>
            <person name="Youens-Clark K."/>
            <person name="Lutzoni F."/>
            <person name="Miadlikowska J."/>
            <person name="Eastwood D.C."/>
            <person name="Hamelin R.C."/>
            <person name="Grigoriev I.V."/>
            <person name="U'Ren J.M."/>
        </authorList>
    </citation>
    <scope>NUCLEOTIDE SEQUENCE [LARGE SCALE GENOMIC DNA]</scope>
    <source>
        <strain evidence="1 2">CBS 119005</strain>
    </source>
</reference>
<evidence type="ECO:0000313" key="2">
    <source>
        <dbReference type="Proteomes" id="UP001497700"/>
    </source>
</evidence>
<evidence type="ECO:0000313" key="1">
    <source>
        <dbReference type="EMBL" id="KAI4858659.1"/>
    </source>
</evidence>
<accession>A0ACB9YI78</accession>
<sequence length="76" mass="8670">MYSHTSVSHPPRYMYVAISSLLSLSLSLSLSLLPREAHGLISYPSSEFPSLGYWERGYNAPHAINKHKKDRFLYVT</sequence>
<comment type="caution">
    <text evidence="1">The sequence shown here is derived from an EMBL/GenBank/DDBJ whole genome shotgun (WGS) entry which is preliminary data.</text>
</comment>
<keyword evidence="2" id="KW-1185">Reference proteome</keyword>
<dbReference type="Proteomes" id="UP001497700">
    <property type="component" value="Unassembled WGS sequence"/>
</dbReference>
<protein>
    <submittedName>
        <fullName evidence="1">Uncharacterized protein</fullName>
    </submittedName>
</protein>